<feature type="domain" description="Glutamate/phenylalanine/leucine/valine/L-tryptophan dehydrogenase C-terminal" evidence="2">
    <location>
        <begin position="1"/>
        <end position="124"/>
    </location>
</feature>
<gene>
    <name evidence="3" type="ordered locus">Aazo_5116</name>
</gene>
<dbReference type="Gene3D" id="3.40.50.720">
    <property type="entry name" value="NAD(P)-binding Rossmann-like Domain"/>
    <property type="match status" value="1"/>
</dbReference>
<dbReference type="AlphaFoldDB" id="D7E021"/>
<evidence type="ECO:0000313" key="3">
    <source>
        <dbReference type="EMBL" id="ADI66191.1"/>
    </source>
</evidence>
<sequence length="127" mass="14063">MIPAALENQITEENIEQIQAQFVAEAANGPVTLEANGVLEARGVKVSPDILANAGGVVVSYLEWVQGLSYLFWDEERVNREMKHLMVNAYRQVIQGSQMRGVNRRLAAYTLGVGRFAQALTDRGLYP</sequence>
<dbReference type="InterPro" id="IPR006096">
    <property type="entry name" value="Glu/Leu/Phe/Val/Trp_DH_C"/>
</dbReference>
<proteinExistence type="predicted"/>
<keyword evidence="1" id="KW-0560">Oxidoreductase</keyword>
<dbReference type="InterPro" id="IPR036291">
    <property type="entry name" value="NAD(P)-bd_dom_sf"/>
</dbReference>
<dbReference type="SUPFAM" id="SSF51735">
    <property type="entry name" value="NAD(P)-binding Rossmann-fold domains"/>
    <property type="match status" value="1"/>
</dbReference>
<reference evidence="3 4" key="1">
    <citation type="journal article" date="2010" name="PLoS ONE">
        <title>Genome erosion in a nitrogen-fixing vertically transmitted endosymbiotic multicellular cyanobacterium.</title>
        <authorList>
            <person name="Ran L."/>
            <person name="Larsson J."/>
            <person name="Vigil-Stenman T."/>
            <person name="Nylander J.A."/>
            <person name="Ininbergs K."/>
            <person name="Zheng W.W."/>
            <person name="Lapidus A."/>
            <person name="Lowry S."/>
            <person name="Haselkorn R."/>
            <person name="Bergman B."/>
        </authorList>
    </citation>
    <scope>NUCLEOTIDE SEQUENCE [LARGE SCALE GENOMIC DNA]</scope>
    <source>
        <strain evidence="3 4">0708</strain>
    </source>
</reference>
<evidence type="ECO:0000259" key="2">
    <source>
        <dbReference type="SMART" id="SM00839"/>
    </source>
</evidence>
<organism evidence="3 4">
    <name type="scientific">Nostoc azollae (strain 0708)</name>
    <name type="common">Anabaena azollae (strain 0708)</name>
    <dbReference type="NCBI Taxonomy" id="551115"/>
    <lineage>
        <taxon>Bacteria</taxon>
        <taxon>Bacillati</taxon>
        <taxon>Cyanobacteriota</taxon>
        <taxon>Cyanophyceae</taxon>
        <taxon>Nostocales</taxon>
        <taxon>Nostocaceae</taxon>
        <taxon>Trichormus</taxon>
    </lineage>
</organism>
<dbReference type="GO" id="GO:0004352">
    <property type="term" value="F:glutamate dehydrogenase (NAD+) activity"/>
    <property type="evidence" value="ECO:0007669"/>
    <property type="project" value="TreeGrafter"/>
</dbReference>
<evidence type="ECO:0000313" key="4">
    <source>
        <dbReference type="Proteomes" id="UP000001511"/>
    </source>
</evidence>
<dbReference type="GO" id="GO:0006538">
    <property type="term" value="P:L-glutamate catabolic process"/>
    <property type="evidence" value="ECO:0007669"/>
    <property type="project" value="TreeGrafter"/>
</dbReference>
<accession>D7E021</accession>
<dbReference type="Proteomes" id="UP000001511">
    <property type="component" value="Chromosome"/>
</dbReference>
<name>D7E021_NOSA0</name>
<evidence type="ECO:0000256" key="1">
    <source>
        <dbReference type="ARBA" id="ARBA00023002"/>
    </source>
</evidence>
<keyword evidence="4" id="KW-1185">Reference proteome</keyword>
<dbReference type="PANTHER" id="PTHR11606:SF13">
    <property type="entry name" value="GLUTAMATE DEHYDROGENASE 1, MITOCHONDRIAL"/>
    <property type="match status" value="1"/>
</dbReference>
<dbReference type="Pfam" id="PF00208">
    <property type="entry name" value="ELFV_dehydrog"/>
    <property type="match status" value="1"/>
</dbReference>
<protein>
    <submittedName>
        <fullName evidence="3">Glu/Leu/Phe/Val dehydrogenase</fullName>
    </submittedName>
</protein>
<dbReference type="SMART" id="SM00839">
    <property type="entry name" value="ELFV_dehydrog"/>
    <property type="match status" value="1"/>
</dbReference>
<dbReference type="HOGENOM" id="CLU_025763_6_1_3"/>
<dbReference type="EMBL" id="CP002059">
    <property type="protein sequence ID" value="ADI66191.1"/>
    <property type="molecule type" value="Genomic_DNA"/>
</dbReference>
<dbReference type="eggNOG" id="COG0334">
    <property type="taxonomic scope" value="Bacteria"/>
</dbReference>
<dbReference type="PANTHER" id="PTHR11606">
    <property type="entry name" value="GLUTAMATE DEHYDROGENASE"/>
    <property type="match status" value="1"/>
</dbReference>
<dbReference type="KEGG" id="naz:Aazo_5116"/>
<dbReference type="STRING" id="551115.Aazo_5116"/>